<accession>A0A182U6M3</accession>
<dbReference type="AlphaFoldDB" id="A0A182U6M3"/>
<keyword evidence="3" id="KW-1185">Reference proteome</keyword>
<evidence type="ECO:0000256" key="1">
    <source>
        <dbReference type="SAM" id="SignalP"/>
    </source>
</evidence>
<dbReference type="Proteomes" id="UP000075902">
    <property type="component" value="Unassembled WGS sequence"/>
</dbReference>
<evidence type="ECO:0000313" key="3">
    <source>
        <dbReference type="Proteomes" id="UP000075902"/>
    </source>
</evidence>
<feature type="chain" id="PRO_5008137793" evidence="1">
    <location>
        <begin position="22"/>
        <end position="121"/>
    </location>
</feature>
<keyword evidence="1" id="KW-0732">Signal</keyword>
<organism evidence="2 3">
    <name type="scientific">Anopheles melas</name>
    <dbReference type="NCBI Taxonomy" id="34690"/>
    <lineage>
        <taxon>Eukaryota</taxon>
        <taxon>Metazoa</taxon>
        <taxon>Ecdysozoa</taxon>
        <taxon>Arthropoda</taxon>
        <taxon>Hexapoda</taxon>
        <taxon>Insecta</taxon>
        <taxon>Pterygota</taxon>
        <taxon>Neoptera</taxon>
        <taxon>Endopterygota</taxon>
        <taxon>Diptera</taxon>
        <taxon>Nematocera</taxon>
        <taxon>Culicoidea</taxon>
        <taxon>Culicidae</taxon>
        <taxon>Anophelinae</taxon>
        <taxon>Anopheles</taxon>
    </lineage>
</organism>
<reference evidence="2" key="2">
    <citation type="submission" date="2020-05" db="UniProtKB">
        <authorList>
            <consortium name="EnsemblMetazoa"/>
        </authorList>
    </citation>
    <scope>IDENTIFICATION</scope>
    <source>
        <strain evidence="2">CM1001059</strain>
    </source>
</reference>
<protein>
    <submittedName>
        <fullName evidence="2">Uncharacterized protein</fullName>
    </submittedName>
</protein>
<dbReference type="EnsemblMetazoa" id="AMEC014870-RA">
    <property type="protein sequence ID" value="AMEC014870-PA"/>
    <property type="gene ID" value="AMEC014870"/>
</dbReference>
<sequence length="121" mass="12921">MWKLVTLLAVLFAFEASFAKAWDAHRLVRYRHRFAKCRLPAGTGSVVVVLVVLLLPMGTDPADDENAHNPQGSTFMLPVPGRFSNPHPLHTVRLLSGSGCDAAPGTGPPCLPDATTNSGSM</sequence>
<name>A0A182U6M3_9DIPT</name>
<evidence type="ECO:0000313" key="2">
    <source>
        <dbReference type="EnsemblMetazoa" id="AMEC014870-PA"/>
    </source>
</evidence>
<dbReference type="VEuPathDB" id="VectorBase:AMEC014870"/>
<reference evidence="3" key="1">
    <citation type="submission" date="2014-01" db="EMBL/GenBank/DDBJ databases">
        <title>The Genome Sequence of Anopheles melas CM1001059_A (V2).</title>
        <authorList>
            <consortium name="The Broad Institute Genomics Platform"/>
            <person name="Neafsey D.E."/>
            <person name="Besansky N."/>
            <person name="Howell P."/>
            <person name="Walton C."/>
            <person name="Young S.K."/>
            <person name="Zeng Q."/>
            <person name="Gargeya S."/>
            <person name="Fitzgerald M."/>
            <person name="Haas B."/>
            <person name="Abouelleil A."/>
            <person name="Allen A.W."/>
            <person name="Alvarado L."/>
            <person name="Arachchi H.M."/>
            <person name="Berlin A.M."/>
            <person name="Chapman S.B."/>
            <person name="Gainer-Dewar J."/>
            <person name="Goldberg J."/>
            <person name="Griggs A."/>
            <person name="Gujja S."/>
            <person name="Hansen M."/>
            <person name="Howarth C."/>
            <person name="Imamovic A."/>
            <person name="Ireland A."/>
            <person name="Larimer J."/>
            <person name="McCowan C."/>
            <person name="Murphy C."/>
            <person name="Pearson M."/>
            <person name="Poon T.W."/>
            <person name="Priest M."/>
            <person name="Roberts A."/>
            <person name="Saif S."/>
            <person name="Shea T."/>
            <person name="Sisk P."/>
            <person name="Sykes S."/>
            <person name="Wortman J."/>
            <person name="Nusbaum C."/>
            <person name="Birren B."/>
        </authorList>
    </citation>
    <scope>NUCLEOTIDE SEQUENCE [LARGE SCALE GENOMIC DNA]</scope>
    <source>
        <strain evidence="3">CM1001059</strain>
    </source>
</reference>
<feature type="signal peptide" evidence="1">
    <location>
        <begin position="1"/>
        <end position="21"/>
    </location>
</feature>
<proteinExistence type="predicted"/>